<dbReference type="Pfam" id="PF00015">
    <property type="entry name" value="MCPsignal"/>
    <property type="match status" value="1"/>
</dbReference>
<dbReference type="Proteomes" id="UP000192738">
    <property type="component" value="Unassembled WGS sequence"/>
</dbReference>
<organism evidence="4 5">
    <name type="scientific">Sporomusa malonica</name>
    <dbReference type="NCBI Taxonomy" id="112901"/>
    <lineage>
        <taxon>Bacteria</taxon>
        <taxon>Bacillati</taxon>
        <taxon>Bacillota</taxon>
        <taxon>Negativicutes</taxon>
        <taxon>Selenomonadales</taxon>
        <taxon>Sporomusaceae</taxon>
        <taxon>Sporomusa</taxon>
    </lineage>
</organism>
<evidence type="ECO:0000256" key="2">
    <source>
        <dbReference type="PROSITE-ProRule" id="PRU00284"/>
    </source>
</evidence>
<dbReference type="GO" id="GO:0007165">
    <property type="term" value="P:signal transduction"/>
    <property type="evidence" value="ECO:0007669"/>
    <property type="project" value="UniProtKB-KW"/>
</dbReference>
<reference evidence="4 5" key="1">
    <citation type="submission" date="2017-04" db="EMBL/GenBank/DDBJ databases">
        <authorList>
            <person name="Afonso C.L."/>
            <person name="Miller P.J."/>
            <person name="Scott M.A."/>
            <person name="Spackman E."/>
            <person name="Goraichik I."/>
            <person name="Dimitrov K.M."/>
            <person name="Suarez D.L."/>
            <person name="Swayne D.E."/>
        </authorList>
    </citation>
    <scope>NUCLEOTIDE SEQUENCE [LARGE SCALE GENOMIC DNA]</scope>
    <source>
        <strain evidence="4 5">DSM 5090</strain>
    </source>
</reference>
<name>A0A1W2BFE7_9FIRM</name>
<keyword evidence="1 2" id="KW-0807">Transducer</keyword>
<evidence type="ECO:0000313" key="4">
    <source>
        <dbReference type="EMBL" id="SMC71482.1"/>
    </source>
</evidence>
<evidence type="ECO:0000256" key="1">
    <source>
        <dbReference type="ARBA" id="ARBA00023224"/>
    </source>
</evidence>
<feature type="domain" description="Methyl-accepting transducer" evidence="3">
    <location>
        <begin position="111"/>
        <end position="292"/>
    </location>
</feature>
<gene>
    <name evidence="4" type="ORF">SAMN04488500_107142</name>
</gene>
<dbReference type="EMBL" id="FWXI01000007">
    <property type="protein sequence ID" value="SMC71482.1"/>
    <property type="molecule type" value="Genomic_DNA"/>
</dbReference>
<accession>A0A1W2BFE7</accession>
<dbReference type="SUPFAM" id="SSF58104">
    <property type="entry name" value="Methyl-accepting chemotaxis protein (MCP) signaling domain"/>
    <property type="match status" value="1"/>
</dbReference>
<protein>
    <submittedName>
        <fullName evidence="4">Methyl-accepting chemotaxis protein (MCP) signalling domain-containing protein</fullName>
    </submittedName>
</protein>
<dbReference type="AlphaFoldDB" id="A0A1W2BFE7"/>
<dbReference type="PANTHER" id="PTHR32089">
    <property type="entry name" value="METHYL-ACCEPTING CHEMOTAXIS PROTEIN MCPB"/>
    <property type="match status" value="1"/>
</dbReference>
<proteinExistence type="predicted"/>
<dbReference type="GO" id="GO:0016020">
    <property type="term" value="C:membrane"/>
    <property type="evidence" value="ECO:0007669"/>
    <property type="project" value="InterPro"/>
</dbReference>
<dbReference type="RefSeq" id="WP_084575648.1">
    <property type="nucleotide sequence ID" value="NZ_CP155572.1"/>
</dbReference>
<dbReference type="SMART" id="SM00283">
    <property type="entry name" value="MA"/>
    <property type="match status" value="1"/>
</dbReference>
<dbReference type="PROSITE" id="PS50111">
    <property type="entry name" value="CHEMOTAXIS_TRANSDUC_2"/>
    <property type="match status" value="1"/>
</dbReference>
<sequence>MTNTTYPNQSLPAILEHFVKVFPYLADLSIGDIGISLTDREKYLFYKPAKSLDLKVSKDSPIKPESAVYRAIHEKRRVLIRVSKSLFGQPYVAVAVPLFDDSHQAVGAVCIQETVERQESLKAMAAQLSATIAILADATQDISAQTQELSVVSRTLAQLSQESEARVGETDHILGLIKTIAGQTNLLGLNAAIEAARVGEHGRGFSVVAGEIRKLAATSADSIKKIDTIIKTIQADSHSSKSQINQIDSALTQVAQAISNIAGTAQQMSSMAQHLDKIADALYKETGSETTT</sequence>
<dbReference type="Gene3D" id="1.10.287.950">
    <property type="entry name" value="Methyl-accepting chemotaxis protein"/>
    <property type="match status" value="1"/>
</dbReference>
<keyword evidence="5" id="KW-1185">Reference proteome</keyword>
<dbReference type="InterPro" id="IPR004089">
    <property type="entry name" value="MCPsignal_dom"/>
</dbReference>
<dbReference type="OrthoDB" id="9807021at2"/>
<dbReference type="PANTHER" id="PTHR32089:SF112">
    <property type="entry name" value="LYSOZYME-LIKE PROTEIN-RELATED"/>
    <property type="match status" value="1"/>
</dbReference>
<evidence type="ECO:0000259" key="3">
    <source>
        <dbReference type="PROSITE" id="PS50111"/>
    </source>
</evidence>
<dbReference type="STRING" id="112901.SAMN04488500_107142"/>
<evidence type="ECO:0000313" key="5">
    <source>
        <dbReference type="Proteomes" id="UP000192738"/>
    </source>
</evidence>